<dbReference type="GO" id="GO:0022857">
    <property type="term" value="F:transmembrane transporter activity"/>
    <property type="evidence" value="ECO:0007669"/>
    <property type="project" value="UniProtKB-UniRule"/>
</dbReference>
<keyword evidence="2 9" id="KW-0813">Transport</keyword>
<dbReference type="AlphaFoldDB" id="A0A842HMS4"/>
<keyword evidence="3" id="KW-1003">Cell membrane</keyword>
<evidence type="ECO:0000313" key="11">
    <source>
        <dbReference type="EMBL" id="MBC2769022.1"/>
    </source>
</evidence>
<protein>
    <recommendedName>
        <fullName evidence="9">TRAP transporter small permease protein</fullName>
    </recommendedName>
</protein>
<evidence type="ECO:0000256" key="5">
    <source>
        <dbReference type="ARBA" id="ARBA00022692"/>
    </source>
</evidence>
<evidence type="ECO:0000256" key="1">
    <source>
        <dbReference type="ARBA" id="ARBA00004429"/>
    </source>
</evidence>
<comment type="similarity">
    <text evidence="8 9">Belongs to the TRAP transporter small permease family.</text>
</comment>
<keyword evidence="7 9" id="KW-0472">Membrane</keyword>
<evidence type="ECO:0000256" key="2">
    <source>
        <dbReference type="ARBA" id="ARBA00022448"/>
    </source>
</evidence>
<accession>A0A842HMS4</accession>
<dbReference type="EMBL" id="JACJUU010000002">
    <property type="protein sequence ID" value="MBC2769022.1"/>
    <property type="molecule type" value="Genomic_DNA"/>
</dbReference>
<evidence type="ECO:0000256" key="8">
    <source>
        <dbReference type="ARBA" id="ARBA00038436"/>
    </source>
</evidence>
<dbReference type="Proteomes" id="UP000545386">
    <property type="component" value="Unassembled WGS sequence"/>
</dbReference>
<comment type="subunit">
    <text evidence="9">The complex comprises the extracytoplasmic solute receptor protein and the two transmembrane proteins.</text>
</comment>
<keyword evidence="6 9" id="KW-1133">Transmembrane helix</keyword>
<organism evidence="11 12">
    <name type="scientific">Pusillimonas minor</name>
    <dbReference type="NCBI Taxonomy" id="2697024"/>
    <lineage>
        <taxon>Bacteria</taxon>
        <taxon>Pseudomonadati</taxon>
        <taxon>Pseudomonadota</taxon>
        <taxon>Betaproteobacteria</taxon>
        <taxon>Burkholderiales</taxon>
        <taxon>Alcaligenaceae</taxon>
        <taxon>Pusillimonas</taxon>
    </lineage>
</organism>
<feature type="transmembrane region" description="Helical" evidence="9">
    <location>
        <begin position="133"/>
        <end position="152"/>
    </location>
</feature>
<comment type="subcellular location">
    <subcellularLocation>
        <location evidence="1 9">Cell inner membrane</location>
        <topology evidence="1 9">Multi-pass membrane protein</topology>
    </subcellularLocation>
</comment>
<dbReference type="PANTHER" id="PTHR35011">
    <property type="entry name" value="2,3-DIKETO-L-GULONATE TRAP TRANSPORTER SMALL PERMEASE PROTEIN YIAM"/>
    <property type="match status" value="1"/>
</dbReference>
<comment type="function">
    <text evidence="9">Part of the tripartite ATP-independent periplasmic (TRAP) transport system.</text>
</comment>
<proteinExistence type="inferred from homology"/>
<gene>
    <name evidence="11" type="ORF">GTU67_03720</name>
</gene>
<sequence>MLDQIDHYWEKFLNGLALVACLLIMIMVAVICADVGTRAMKWGNIPWSPEVAEYTLYLSTFLAAPWLLREGKHVRMDMLLRAIPSKAAWVTELIADIIGAATALILTVSSIRAVTSSADSGSLVLKILVFPEWWVLAPAAAMFLVLAIEFLFRIRRLWAGAKTLRAEATSVA</sequence>
<keyword evidence="4 9" id="KW-0997">Cell inner membrane</keyword>
<feature type="transmembrane region" description="Helical" evidence="9">
    <location>
        <begin position="12"/>
        <end position="31"/>
    </location>
</feature>
<feature type="domain" description="Tripartite ATP-independent periplasmic transporters DctQ component" evidence="10">
    <location>
        <begin position="27"/>
        <end position="159"/>
    </location>
</feature>
<dbReference type="PANTHER" id="PTHR35011:SF10">
    <property type="entry name" value="TRAP TRANSPORTER SMALL PERMEASE PROTEIN"/>
    <property type="match status" value="1"/>
</dbReference>
<feature type="transmembrane region" description="Helical" evidence="9">
    <location>
        <begin position="89"/>
        <end position="113"/>
    </location>
</feature>
<evidence type="ECO:0000313" key="12">
    <source>
        <dbReference type="Proteomes" id="UP000545386"/>
    </source>
</evidence>
<feature type="transmembrane region" description="Helical" evidence="9">
    <location>
        <begin position="51"/>
        <end position="68"/>
    </location>
</feature>
<keyword evidence="5 9" id="KW-0812">Transmembrane</keyword>
<dbReference type="RefSeq" id="WP_185778823.1">
    <property type="nucleotide sequence ID" value="NZ_JACJUU010000002.1"/>
</dbReference>
<evidence type="ECO:0000256" key="9">
    <source>
        <dbReference type="RuleBase" id="RU369079"/>
    </source>
</evidence>
<reference evidence="11 12" key="1">
    <citation type="submission" date="2020-08" db="EMBL/GenBank/DDBJ databases">
        <title>Paraeoetvoesia sp. YC-7-48 draft genome sequence.</title>
        <authorList>
            <person name="Yao L."/>
        </authorList>
    </citation>
    <scope>NUCLEOTIDE SEQUENCE [LARGE SCALE GENOMIC DNA]</scope>
    <source>
        <strain evidence="12">YC-7-48</strain>
    </source>
</reference>
<evidence type="ECO:0000256" key="7">
    <source>
        <dbReference type="ARBA" id="ARBA00023136"/>
    </source>
</evidence>
<dbReference type="GO" id="GO:0005886">
    <property type="term" value="C:plasma membrane"/>
    <property type="evidence" value="ECO:0007669"/>
    <property type="project" value="UniProtKB-SubCell"/>
</dbReference>
<evidence type="ECO:0000256" key="4">
    <source>
        <dbReference type="ARBA" id="ARBA00022519"/>
    </source>
</evidence>
<evidence type="ECO:0000256" key="6">
    <source>
        <dbReference type="ARBA" id="ARBA00022989"/>
    </source>
</evidence>
<dbReference type="GO" id="GO:0015740">
    <property type="term" value="P:C4-dicarboxylate transport"/>
    <property type="evidence" value="ECO:0007669"/>
    <property type="project" value="TreeGrafter"/>
</dbReference>
<dbReference type="Pfam" id="PF04290">
    <property type="entry name" value="DctQ"/>
    <property type="match status" value="1"/>
</dbReference>
<name>A0A842HMS4_9BURK</name>
<evidence type="ECO:0000256" key="3">
    <source>
        <dbReference type="ARBA" id="ARBA00022475"/>
    </source>
</evidence>
<evidence type="ECO:0000259" key="10">
    <source>
        <dbReference type="Pfam" id="PF04290"/>
    </source>
</evidence>
<dbReference type="InterPro" id="IPR055348">
    <property type="entry name" value="DctQ"/>
</dbReference>
<keyword evidence="12" id="KW-1185">Reference proteome</keyword>
<comment type="caution">
    <text evidence="11">The sequence shown here is derived from an EMBL/GenBank/DDBJ whole genome shotgun (WGS) entry which is preliminary data.</text>
</comment>
<dbReference type="InterPro" id="IPR007387">
    <property type="entry name" value="TRAP_DctQ"/>
</dbReference>